<sequence>MHLIASRSLERMEVQREPLSIPMDYPGRRAVTIVYGFPTARSGSQLPVC</sequence>
<name>W6QNS1_PENRF</name>
<protein>
    <submittedName>
        <fullName evidence="1">Uncharacterized protein</fullName>
    </submittedName>
</protein>
<dbReference type="EMBL" id="HG792020">
    <property type="protein sequence ID" value="CDM37626.1"/>
    <property type="molecule type" value="Genomic_DNA"/>
</dbReference>
<dbReference type="Proteomes" id="UP000030686">
    <property type="component" value="Unassembled WGS sequence"/>
</dbReference>
<gene>
    <name evidence="1" type="ORF">PROQFM164_S06g000588</name>
</gene>
<keyword evidence="2" id="KW-1185">Reference proteome</keyword>
<evidence type="ECO:0000313" key="1">
    <source>
        <dbReference type="EMBL" id="CDM37626.1"/>
    </source>
</evidence>
<proteinExistence type="predicted"/>
<reference evidence="1" key="1">
    <citation type="journal article" date="2014" name="Nat. Commun.">
        <title>Multiple recent horizontal transfers of a large genomic region in cheese making fungi.</title>
        <authorList>
            <person name="Cheeseman K."/>
            <person name="Ropars J."/>
            <person name="Renault P."/>
            <person name="Dupont J."/>
            <person name="Gouzy J."/>
            <person name="Branca A."/>
            <person name="Abraham A.L."/>
            <person name="Ceppi M."/>
            <person name="Conseiller E."/>
            <person name="Debuchy R."/>
            <person name="Malagnac F."/>
            <person name="Goarin A."/>
            <person name="Silar P."/>
            <person name="Lacoste S."/>
            <person name="Sallet E."/>
            <person name="Bensimon A."/>
            <person name="Giraud T."/>
            <person name="Brygoo Y."/>
        </authorList>
    </citation>
    <scope>NUCLEOTIDE SEQUENCE [LARGE SCALE GENOMIC DNA]</scope>
    <source>
        <strain evidence="1">FM164</strain>
    </source>
</reference>
<organism evidence="1 2">
    <name type="scientific">Penicillium roqueforti (strain FM164)</name>
    <dbReference type="NCBI Taxonomy" id="1365484"/>
    <lineage>
        <taxon>Eukaryota</taxon>
        <taxon>Fungi</taxon>
        <taxon>Dikarya</taxon>
        <taxon>Ascomycota</taxon>
        <taxon>Pezizomycotina</taxon>
        <taxon>Eurotiomycetes</taxon>
        <taxon>Eurotiomycetidae</taxon>
        <taxon>Eurotiales</taxon>
        <taxon>Aspergillaceae</taxon>
        <taxon>Penicillium</taxon>
    </lineage>
</organism>
<accession>W6QNS1</accession>
<dbReference type="AlphaFoldDB" id="W6QNS1"/>
<evidence type="ECO:0000313" key="2">
    <source>
        <dbReference type="Proteomes" id="UP000030686"/>
    </source>
</evidence>